<dbReference type="SUPFAM" id="SSF53067">
    <property type="entry name" value="Actin-like ATPase domain"/>
    <property type="match status" value="2"/>
</dbReference>
<evidence type="ECO:0000256" key="1">
    <source>
        <dbReference type="ARBA" id="ARBA00009156"/>
    </source>
</evidence>
<dbReference type="RefSeq" id="WP_174396841.1">
    <property type="nucleotide sequence ID" value="NZ_VBSB01000003.1"/>
</dbReference>
<comment type="caution">
    <text evidence="6">The sequence shown here is derived from an EMBL/GenBank/DDBJ whole genome shotgun (WGS) entry which is preliminary data.</text>
</comment>
<evidence type="ECO:0008006" key="8">
    <source>
        <dbReference type="Google" id="ProtNLM"/>
    </source>
</evidence>
<dbReference type="Gene3D" id="3.30.420.40">
    <property type="match status" value="2"/>
</dbReference>
<comment type="similarity">
    <text evidence="1">Belongs to the FGGY kinase family.</text>
</comment>
<dbReference type="Pfam" id="PF02782">
    <property type="entry name" value="FGGY_C"/>
    <property type="match status" value="1"/>
</dbReference>
<protein>
    <recommendedName>
        <fullName evidence="8">Xylulokinase</fullName>
    </recommendedName>
</protein>
<dbReference type="InterPro" id="IPR018485">
    <property type="entry name" value="FGGY_C"/>
</dbReference>
<evidence type="ECO:0000256" key="3">
    <source>
        <dbReference type="ARBA" id="ARBA00022777"/>
    </source>
</evidence>
<keyword evidence="2" id="KW-0808">Transferase</keyword>
<dbReference type="Pfam" id="PF00370">
    <property type="entry name" value="FGGY_N"/>
    <property type="match status" value="1"/>
</dbReference>
<dbReference type="PANTHER" id="PTHR43095">
    <property type="entry name" value="SUGAR KINASE"/>
    <property type="match status" value="1"/>
</dbReference>
<dbReference type="InterPro" id="IPR043129">
    <property type="entry name" value="ATPase_NBD"/>
</dbReference>
<dbReference type="Proteomes" id="UP000708347">
    <property type="component" value="Unassembled WGS sequence"/>
</dbReference>
<dbReference type="InterPro" id="IPR050406">
    <property type="entry name" value="FGGY_Carb_Kinase"/>
</dbReference>
<accession>A0ABX2JPZ6</accession>
<feature type="domain" description="Carbohydrate kinase FGGY C-terminal" evidence="5">
    <location>
        <begin position="252"/>
        <end position="435"/>
    </location>
</feature>
<dbReference type="EMBL" id="VBSB01000003">
    <property type="protein sequence ID" value="NTY58932.1"/>
    <property type="molecule type" value="Genomic_DNA"/>
</dbReference>
<dbReference type="InterPro" id="IPR018484">
    <property type="entry name" value="FGGY_N"/>
</dbReference>
<evidence type="ECO:0000259" key="4">
    <source>
        <dbReference type="Pfam" id="PF00370"/>
    </source>
</evidence>
<evidence type="ECO:0000313" key="6">
    <source>
        <dbReference type="EMBL" id="NTY58932.1"/>
    </source>
</evidence>
<dbReference type="PIRSF" id="PIRSF000538">
    <property type="entry name" value="GlpK"/>
    <property type="match status" value="1"/>
</dbReference>
<dbReference type="InterPro" id="IPR000577">
    <property type="entry name" value="Carb_kinase_FGGY"/>
</dbReference>
<evidence type="ECO:0000313" key="7">
    <source>
        <dbReference type="Proteomes" id="UP000708347"/>
    </source>
</evidence>
<dbReference type="PANTHER" id="PTHR43095:SF2">
    <property type="entry name" value="GLUCONOKINASE"/>
    <property type="match status" value="1"/>
</dbReference>
<gene>
    <name evidence="6" type="ORF">FEG63_05110</name>
</gene>
<reference evidence="6 7" key="1">
    <citation type="submission" date="2019-05" db="EMBL/GenBank/DDBJ databases">
        <title>Mycolicibacterium sphagni ENV482 genome assembly.</title>
        <authorList>
            <person name="Chen W."/>
            <person name="Faulkner N.W."/>
            <person name="Hyman M.R."/>
        </authorList>
    </citation>
    <scope>NUCLEOTIDE SEQUENCE [LARGE SCALE GENOMIC DNA]</scope>
    <source>
        <strain evidence="6 7">ENV482</strain>
    </source>
</reference>
<sequence>MTEGPVILGVDLGTSGIKVVAVSEDGSVVAAARCGYPTSRPEPEAAEQDPRDWWRALETAGDEIARTVSPGRWRGIGLSAMLPTLVELDAAGAPFGAAITWEDARAEQQATDLRVEFGDEQLYRITGQRVDGRYLAPMHARLQKLGRAGTTTAGAKDVLFHQLTGRLLTDPSTAAGSAVFDIERGTWNDELAAAAGISRLPDVAPAATALPLAQPWRQRWGLSGDVPVVLGAADSVLGALGVGAVGHGDVGVIAGTSAIVLGISDRPTRDPAQRYLVTPLSGAGWGLEMDLLAMGSAFDAVAGLFGLDGPAALLEAAGAVAAEEAPLFLPYLTPGEQGALWDPTLTGTLQGLRLGMGVGHIGRALLSGIVVELRRCIDVLAVTTGRSGPVRLGGGSAVSPLMWQDIADATGRDVWVDPTVTDHSAIGAALFAAGALGSPIARDGVSSVVEPRAGRYDWWTDCLARHDEARLRQCGRDGR</sequence>
<proteinExistence type="inferred from homology"/>
<feature type="domain" description="Carbohydrate kinase FGGY N-terminal" evidence="4">
    <location>
        <begin position="6"/>
        <end position="241"/>
    </location>
</feature>
<evidence type="ECO:0000259" key="5">
    <source>
        <dbReference type="Pfam" id="PF02782"/>
    </source>
</evidence>
<evidence type="ECO:0000256" key="2">
    <source>
        <dbReference type="ARBA" id="ARBA00022679"/>
    </source>
</evidence>
<keyword evidence="7" id="KW-1185">Reference proteome</keyword>
<organism evidence="6 7">
    <name type="scientific">Mycolicibacterium sphagni</name>
    <dbReference type="NCBI Taxonomy" id="1786"/>
    <lineage>
        <taxon>Bacteria</taxon>
        <taxon>Bacillati</taxon>
        <taxon>Actinomycetota</taxon>
        <taxon>Actinomycetes</taxon>
        <taxon>Mycobacteriales</taxon>
        <taxon>Mycobacteriaceae</taxon>
        <taxon>Mycolicibacterium</taxon>
    </lineage>
</organism>
<keyword evidence="3" id="KW-0418">Kinase</keyword>
<name>A0ABX2JPZ6_9MYCO</name>